<feature type="domain" description="HTH araC/xylS-type" evidence="4">
    <location>
        <begin position="301"/>
        <end position="399"/>
    </location>
</feature>
<sequence>MEQLNLISTALKINLITNLNTYVLDSRGNFIFHHEVISIPSFMPGAEDEDILYFYNQINLATNELYSYTNEWGLHYFGYCFPRDESYAVIIGPFLELTPNLFSITREYNLNHNESENLRSICNRIQVVPTDKANSFSSILQSFEVLLEKDNTPNRIVANKRNHNYKRGNKRYNTDEDAQIVKMRYKIEGDFIHAVEQGNKSKAMELINSNEMLLSFSERFPNQPLRRVKNLAIVLSTLLRSAAIRSNVPAILVHRVSEKYAYEIENTSLLSKLQQLNDDMIIEYTDLVISNSLSSYSKVTQKAIEFLMSYYDKQIDKSELAALCYTHPSHLSRKFKQETNMTITDYQQMIRINKAKHLLKNEAISIEEIAWLVGYEDSSYFSRVFKRETGCTPSQFRNSKI</sequence>
<dbReference type="GO" id="GO:0043565">
    <property type="term" value="F:sequence-specific DNA binding"/>
    <property type="evidence" value="ECO:0007669"/>
    <property type="project" value="InterPro"/>
</dbReference>
<dbReference type="SUPFAM" id="SSF46689">
    <property type="entry name" value="Homeodomain-like"/>
    <property type="match status" value="2"/>
</dbReference>
<evidence type="ECO:0000256" key="1">
    <source>
        <dbReference type="ARBA" id="ARBA00023015"/>
    </source>
</evidence>
<keyword evidence="1" id="KW-0805">Transcription regulation</keyword>
<evidence type="ECO:0000256" key="2">
    <source>
        <dbReference type="ARBA" id="ARBA00023125"/>
    </source>
</evidence>
<name>A0A2A2IF35_9BACI</name>
<keyword evidence="3" id="KW-0804">Transcription</keyword>
<dbReference type="Proteomes" id="UP000218887">
    <property type="component" value="Unassembled WGS sequence"/>
</dbReference>
<dbReference type="Gene3D" id="1.10.10.60">
    <property type="entry name" value="Homeodomain-like"/>
    <property type="match status" value="2"/>
</dbReference>
<dbReference type="InterPro" id="IPR009057">
    <property type="entry name" value="Homeodomain-like_sf"/>
</dbReference>
<dbReference type="PANTHER" id="PTHR43280:SF28">
    <property type="entry name" value="HTH-TYPE TRANSCRIPTIONAL ACTIVATOR RHAS"/>
    <property type="match status" value="1"/>
</dbReference>
<dbReference type="AlphaFoldDB" id="A0A2A2IF35"/>
<dbReference type="GO" id="GO:0003700">
    <property type="term" value="F:DNA-binding transcription factor activity"/>
    <property type="evidence" value="ECO:0007669"/>
    <property type="project" value="InterPro"/>
</dbReference>
<evidence type="ECO:0000256" key="3">
    <source>
        <dbReference type="ARBA" id="ARBA00023163"/>
    </source>
</evidence>
<evidence type="ECO:0000313" key="6">
    <source>
        <dbReference type="Proteomes" id="UP000218887"/>
    </source>
</evidence>
<dbReference type="InterPro" id="IPR018060">
    <property type="entry name" value="HTH_AraC"/>
</dbReference>
<evidence type="ECO:0000259" key="4">
    <source>
        <dbReference type="PROSITE" id="PS01124"/>
    </source>
</evidence>
<dbReference type="RefSeq" id="WP_095654588.1">
    <property type="nucleotide sequence ID" value="NZ_NPOA01000003.1"/>
</dbReference>
<reference evidence="5 6" key="1">
    <citation type="submission" date="2017-08" db="EMBL/GenBank/DDBJ databases">
        <title>Virgibacillus indicus sp. nov. and Virgibacillus profoundi sp. nov, two moderately halophilic bacteria isolated from marine sediment by using the Microfluidic Streak Plate.</title>
        <authorList>
            <person name="Xu B."/>
            <person name="Hu B."/>
            <person name="Wang J."/>
            <person name="Zhu Y."/>
            <person name="Huang L."/>
            <person name="Du W."/>
            <person name="Huang Y."/>
        </authorList>
    </citation>
    <scope>NUCLEOTIDE SEQUENCE [LARGE SCALE GENOMIC DNA]</scope>
    <source>
        <strain evidence="5 6">IO3-P3-H5</strain>
    </source>
</reference>
<dbReference type="PROSITE" id="PS00041">
    <property type="entry name" value="HTH_ARAC_FAMILY_1"/>
    <property type="match status" value="1"/>
</dbReference>
<keyword evidence="2" id="KW-0238">DNA-binding</keyword>
<protein>
    <recommendedName>
        <fullName evidence="4">HTH araC/xylS-type domain-containing protein</fullName>
    </recommendedName>
</protein>
<dbReference type="PRINTS" id="PR00032">
    <property type="entry name" value="HTHARAC"/>
</dbReference>
<comment type="caution">
    <text evidence="5">The sequence shown here is derived from an EMBL/GenBank/DDBJ whole genome shotgun (WGS) entry which is preliminary data.</text>
</comment>
<dbReference type="Pfam" id="PF12833">
    <property type="entry name" value="HTH_18"/>
    <property type="match status" value="1"/>
</dbReference>
<proteinExistence type="predicted"/>
<gene>
    <name evidence="5" type="ORF">CIL05_05835</name>
</gene>
<keyword evidence="6" id="KW-1185">Reference proteome</keyword>
<dbReference type="EMBL" id="NPOA01000003">
    <property type="protein sequence ID" value="PAV30621.1"/>
    <property type="molecule type" value="Genomic_DNA"/>
</dbReference>
<dbReference type="InterPro" id="IPR020449">
    <property type="entry name" value="Tscrpt_reg_AraC-type_HTH"/>
</dbReference>
<dbReference type="OrthoDB" id="159632at2"/>
<accession>A0A2A2IF35</accession>
<dbReference type="InterPro" id="IPR018062">
    <property type="entry name" value="HTH_AraC-typ_CS"/>
</dbReference>
<evidence type="ECO:0000313" key="5">
    <source>
        <dbReference type="EMBL" id="PAV30621.1"/>
    </source>
</evidence>
<dbReference type="PROSITE" id="PS01124">
    <property type="entry name" value="HTH_ARAC_FAMILY_2"/>
    <property type="match status" value="1"/>
</dbReference>
<organism evidence="5 6">
    <name type="scientific">Virgibacillus profundi</name>
    <dbReference type="NCBI Taxonomy" id="2024555"/>
    <lineage>
        <taxon>Bacteria</taxon>
        <taxon>Bacillati</taxon>
        <taxon>Bacillota</taxon>
        <taxon>Bacilli</taxon>
        <taxon>Bacillales</taxon>
        <taxon>Bacillaceae</taxon>
        <taxon>Virgibacillus</taxon>
    </lineage>
</organism>
<dbReference type="SMART" id="SM00342">
    <property type="entry name" value="HTH_ARAC"/>
    <property type="match status" value="1"/>
</dbReference>
<dbReference type="PANTHER" id="PTHR43280">
    <property type="entry name" value="ARAC-FAMILY TRANSCRIPTIONAL REGULATOR"/>
    <property type="match status" value="1"/>
</dbReference>